<accession>A0A507ZYA5</accession>
<feature type="region of interest" description="Disordered" evidence="1">
    <location>
        <begin position="1"/>
        <end position="30"/>
    </location>
</feature>
<dbReference type="RefSeq" id="WP_141424692.1">
    <property type="nucleotide sequence ID" value="NZ_JASPFB010000004.1"/>
</dbReference>
<dbReference type="EMBL" id="VICB01000014">
    <property type="protein sequence ID" value="TQD42499.1"/>
    <property type="molecule type" value="Genomic_DNA"/>
</dbReference>
<feature type="compositionally biased region" description="Basic and acidic residues" evidence="1">
    <location>
        <begin position="72"/>
        <end position="96"/>
    </location>
</feature>
<evidence type="ECO:0000256" key="1">
    <source>
        <dbReference type="SAM" id="MobiDB-lite"/>
    </source>
</evidence>
<comment type="caution">
    <text evidence="2">The sequence shown here is derived from an EMBL/GenBank/DDBJ whole genome shotgun (WGS) entry which is preliminary data.</text>
</comment>
<dbReference type="InterPro" id="IPR007423">
    <property type="entry name" value="Sel_put"/>
</dbReference>
<evidence type="ECO:0000313" key="3">
    <source>
        <dbReference type="Proteomes" id="UP000319010"/>
    </source>
</evidence>
<dbReference type="Pfam" id="PF04328">
    <property type="entry name" value="Sel_put"/>
    <property type="match status" value="2"/>
</dbReference>
<sequence>MTRTGPTTQPAEQSEGRPAARAGTRRRAREALARARILWRDMTGESAYDRYLARYAREHADCPNGPDSAHGSGHESGHGPMSEREFWRARARRAETEISTGCC</sequence>
<reference evidence="2 3" key="1">
    <citation type="submission" date="2019-06" db="EMBL/GenBank/DDBJ databases">
        <title>Draft genome sequence of Actinomyces johnsonii CCUG 34287T.</title>
        <authorList>
            <person name="Salva-Serra F."/>
            <person name="Cardew S."/>
            <person name="Moore E."/>
        </authorList>
    </citation>
    <scope>NUCLEOTIDE SEQUENCE [LARGE SCALE GENOMIC DNA]</scope>
    <source>
        <strain evidence="2 3">CCUG 34287</strain>
    </source>
</reference>
<dbReference type="Proteomes" id="UP000319010">
    <property type="component" value="Unassembled WGS sequence"/>
</dbReference>
<feature type="region of interest" description="Disordered" evidence="1">
    <location>
        <begin position="60"/>
        <end position="103"/>
    </location>
</feature>
<name>A0A507ZYA5_9ACTO</name>
<protein>
    <submittedName>
        <fullName evidence="2">YbdD/YjiX family protein</fullName>
    </submittedName>
</protein>
<dbReference type="AlphaFoldDB" id="A0A507ZYA5"/>
<organism evidence="2 3">
    <name type="scientific">Actinomyces johnsonii</name>
    <dbReference type="NCBI Taxonomy" id="544581"/>
    <lineage>
        <taxon>Bacteria</taxon>
        <taxon>Bacillati</taxon>
        <taxon>Actinomycetota</taxon>
        <taxon>Actinomycetes</taxon>
        <taxon>Actinomycetales</taxon>
        <taxon>Actinomycetaceae</taxon>
        <taxon>Actinomyces</taxon>
    </lineage>
</organism>
<feature type="compositionally biased region" description="Polar residues" evidence="1">
    <location>
        <begin position="1"/>
        <end position="12"/>
    </location>
</feature>
<evidence type="ECO:0000313" key="2">
    <source>
        <dbReference type="EMBL" id="TQD42499.1"/>
    </source>
</evidence>
<gene>
    <name evidence="2" type="ORF">FK256_10260</name>
</gene>
<proteinExistence type="predicted"/>